<accession>A0ABR4GYZ7</accession>
<sequence length="182" mass="18691">MEDLSQATGSEHAQELCCRNCSTSASKVTGIRGECAHLLRIGLSPGLPPPVVSFSSIENSICILPKCNSGSNGPPSSSSSPRSGYASSSNLSSETSDSGSKSMSLSLSSSSSSHALAGCHVFPEPCWYESSRRSPPEGAEGGELMVSRKCEGYVRTVGGLNGGKPTLQMVRAPSASIGPHPS</sequence>
<dbReference type="EMBL" id="JBFXLT010000113">
    <property type="protein sequence ID" value="KAL2808397.1"/>
    <property type="molecule type" value="Genomic_DNA"/>
</dbReference>
<evidence type="ECO:0000313" key="3">
    <source>
        <dbReference type="Proteomes" id="UP001610334"/>
    </source>
</evidence>
<proteinExistence type="predicted"/>
<reference evidence="2 3" key="1">
    <citation type="submission" date="2024-07" db="EMBL/GenBank/DDBJ databases">
        <title>Section-level genome sequencing and comparative genomics of Aspergillus sections Usti and Cavernicolus.</title>
        <authorList>
            <consortium name="Lawrence Berkeley National Laboratory"/>
            <person name="Nybo J.L."/>
            <person name="Vesth T.C."/>
            <person name="Theobald S."/>
            <person name="Frisvad J.C."/>
            <person name="Larsen T.O."/>
            <person name="Kjaerboelling I."/>
            <person name="Rothschild-Mancinelli K."/>
            <person name="Lyhne E.K."/>
            <person name="Kogle M.E."/>
            <person name="Barry K."/>
            <person name="Clum A."/>
            <person name="Na H."/>
            <person name="Ledsgaard L."/>
            <person name="Lin J."/>
            <person name="Lipzen A."/>
            <person name="Kuo A."/>
            <person name="Riley R."/>
            <person name="Mondo S."/>
            <person name="Labutti K."/>
            <person name="Haridas S."/>
            <person name="Pangalinan J."/>
            <person name="Salamov A.A."/>
            <person name="Simmons B.A."/>
            <person name="Magnuson J.K."/>
            <person name="Chen J."/>
            <person name="Drula E."/>
            <person name="Henrissat B."/>
            <person name="Wiebenga A."/>
            <person name="Lubbers R.J."/>
            <person name="Gomes A.C."/>
            <person name="Makela M.R."/>
            <person name="Stajich J."/>
            <person name="Grigoriev I.V."/>
            <person name="Mortensen U.H."/>
            <person name="De Vries R.P."/>
            <person name="Baker S.E."/>
            <person name="Andersen M.R."/>
        </authorList>
    </citation>
    <scope>NUCLEOTIDE SEQUENCE [LARGE SCALE GENOMIC DNA]</scope>
    <source>
        <strain evidence="2 3">CBS 588.65</strain>
    </source>
</reference>
<feature type="region of interest" description="Disordered" evidence="1">
    <location>
        <begin position="71"/>
        <end position="109"/>
    </location>
</feature>
<organism evidence="2 3">
    <name type="scientific">Aspergillus granulosus</name>
    <dbReference type="NCBI Taxonomy" id="176169"/>
    <lineage>
        <taxon>Eukaryota</taxon>
        <taxon>Fungi</taxon>
        <taxon>Dikarya</taxon>
        <taxon>Ascomycota</taxon>
        <taxon>Pezizomycotina</taxon>
        <taxon>Eurotiomycetes</taxon>
        <taxon>Eurotiomycetidae</taxon>
        <taxon>Eurotiales</taxon>
        <taxon>Aspergillaceae</taxon>
        <taxon>Aspergillus</taxon>
        <taxon>Aspergillus subgen. Nidulantes</taxon>
    </lineage>
</organism>
<evidence type="ECO:0000313" key="2">
    <source>
        <dbReference type="EMBL" id="KAL2808397.1"/>
    </source>
</evidence>
<comment type="caution">
    <text evidence="2">The sequence shown here is derived from an EMBL/GenBank/DDBJ whole genome shotgun (WGS) entry which is preliminary data.</text>
</comment>
<keyword evidence="3" id="KW-1185">Reference proteome</keyword>
<name>A0ABR4GYZ7_9EURO</name>
<evidence type="ECO:0000256" key="1">
    <source>
        <dbReference type="SAM" id="MobiDB-lite"/>
    </source>
</evidence>
<dbReference type="Proteomes" id="UP001610334">
    <property type="component" value="Unassembled WGS sequence"/>
</dbReference>
<gene>
    <name evidence="2" type="ORF">BJX63DRAFT_409354</name>
</gene>
<feature type="region of interest" description="Disordered" evidence="1">
    <location>
        <begin position="161"/>
        <end position="182"/>
    </location>
</feature>
<protein>
    <submittedName>
        <fullName evidence="2">Uncharacterized protein</fullName>
    </submittedName>
</protein>